<evidence type="ECO:0000313" key="2">
    <source>
        <dbReference type="EMBL" id="NEN07825.1"/>
    </source>
</evidence>
<dbReference type="Gene3D" id="3.40.50.720">
    <property type="entry name" value="NAD(P)-binding Rossmann-like Domain"/>
    <property type="match status" value="1"/>
</dbReference>
<dbReference type="SUPFAM" id="SSF51735">
    <property type="entry name" value="NAD(P)-binding Rossmann-fold domains"/>
    <property type="match status" value="1"/>
</dbReference>
<gene>
    <name evidence="2" type="ORF">G3T36_18370</name>
</gene>
<dbReference type="AlphaFoldDB" id="A0A6L9Y2S6"/>
<protein>
    <submittedName>
        <fullName evidence="2">SDR family oxidoreductase</fullName>
    </submittedName>
</protein>
<proteinExistence type="inferred from homology"/>
<dbReference type="PRINTS" id="PR00081">
    <property type="entry name" value="GDHRDH"/>
</dbReference>
<organism evidence="2 3">
    <name type="scientific">Leifsonia tongyongensis</name>
    <dbReference type="NCBI Taxonomy" id="1268043"/>
    <lineage>
        <taxon>Bacteria</taxon>
        <taxon>Bacillati</taxon>
        <taxon>Actinomycetota</taxon>
        <taxon>Actinomycetes</taxon>
        <taxon>Micrococcales</taxon>
        <taxon>Microbacteriaceae</taxon>
        <taxon>Leifsonia</taxon>
    </lineage>
</organism>
<dbReference type="InterPro" id="IPR036291">
    <property type="entry name" value="NAD(P)-bd_dom_sf"/>
</dbReference>
<sequence>MDLGLHGRTALVAASTGGLGRAIAESLGHEGAHVVITGRRLAVAQEIAESLPSAIGVELDVTDPSSRAAAIAATEAWFGAVDILVVNGPGPRPSTTADLSTADLTAAFDQLVSPGHDFIMRTLPGMRARGWGRILAVGSSGVVAPLPNLAASNLGRSALAGYLKTLANEVAGEGVTVNLLLPGRIATDRVARLDAAQAAREGIDAAEVTRSSQSTIPVGRYGTPEEFGDAAAFLCSVRASYITGVALRCDGGLVRTH</sequence>
<dbReference type="Pfam" id="PF13561">
    <property type="entry name" value="adh_short_C2"/>
    <property type="match status" value="1"/>
</dbReference>
<dbReference type="InterPro" id="IPR050259">
    <property type="entry name" value="SDR"/>
</dbReference>
<reference evidence="2 3" key="1">
    <citation type="journal article" date="2014" name="J. Microbiol.">
        <title>Diaminobutyricibacter tongyongensis gen. nov., sp. nov. and Homoserinibacter gongjuensis gen. nov., sp. nov. belong to the family Microbacteriaceae.</title>
        <authorList>
            <person name="Kim S.J."/>
            <person name="Ahn J.H."/>
            <person name="Weon H.Y."/>
            <person name="Hamada M."/>
            <person name="Suzuki K."/>
            <person name="Kwon S.W."/>
        </authorList>
    </citation>
    <scope>NUCLEOTIDE SEQUENCE [LARGE SCALE GENOMIC DNA]</scope>
    <source>
        <strain evidence="2 3">NBRC 108724</strain>
    </source>
</reference>
<comment type="caution">
    <text evidence="2">The sequence shown here is derived from an EMBL/GenBank/DDBJ whole genome shotgun (WGS) entry which is preliminary data.</text>
</comment>
<dbReference type="PANTHER" id="PTHR42879:SF6">
    <property type="entry name" value="NADPH-DEPENDENT REDUCTASE BACG"/>
    <property type="match status" value="1"/>
</dbReference>
<evidence type="ECO:0000256" key="1">
    <source>
        <dbReference type="ARBA" id="ARBA00006484"/>
    </source>
</evidence>
<dbReference type="InterPro" id="IPR002347">
    <property type="entry name" value="SDR_fam"/>
</dbReference>
<comment type="similarity">
    <text evidence="1">Belongs to the short-chain dehydrogenases/reductases (SDR) family.</text>
</comment>
<keyword evidence="3" id="KW-1185">Reference proteome</keyword>
<evidence type="ECO:0000313" key="3">
    <source>
        <dbReference type="Proteomes" id="UP000474967"/>
    </source>
</evidence>
<name>A0A6L9Y2S6_9MICO</name>
<dbReference type="PANTHER" id="PTHR42879">
    <property type="entry name" value="3-OXOACYL-(ACYL-CARRIER-PROTEIN) REDUCTASE"/>
    <property type="match status" value="1"/>
</dbReference>
<accession>A0A6L9Y2S6</accession>
<dbReference type="Proteomes" id="UP000474967">
    <property type="component" value="Unassembled WGS sequence"/>
</dbReference>
<dbReference type="RefSeq" id="WP_163291310.1">
    <property type="nucleotide sequence ID" value="NZ_JAAGWY010000005.1"/>
</dbReference>
<dbReference type="EMBL" id="JAAGWY010000005">
    <property type="protein sequence ID" value="NEN07825.1"/>
    <property type="molecule type" value="Genomic_DNA"/>
</dbReference>